<protein>
    <submittedName>
        <fullName evidence="8">RNA polymerase, sigma-24 subunit, ECF subfamily</fullName>
    </submittedName>
</protein>
<evidence type="ECO:0000256" key="1">
    <source>
        <dbReference type="ARBA" id="ARBA00010641"/>
    </source>
</evidence>
<keyword evidence="2" id="KW-0805">Transcription regulation</keyword>
<accession>A0A2P2C6P8</accession>
<comment type="similarity">
    <text evidence="1">Belongs to the sigma-70 factor family. ECF subfamily.</text>
</comment>
<dbReference type="NCBIfam" id="TIGR02937">
    <property type="entry name" value="sigma70-ECF"/>
    <property type="match status" value="1"/>
</dbReference>
<evidence type="ECO:0000256" key="6">
    <source>
        <dbReference type="SAM" id="MobiDB-lite"/>
    </source>
</evidence>
<dbReference type="EMBL" id="CZKB01000005">
    <property type="protein sequence ID" value="CUR57666.1"/>
    <property type="molecule type" value="Genomic_DNA"/>
</dbReference>
<evidence type="ECO:0000256" key="2">
    <source>
        <dbReference type="ARBA" id="ARBA00023015"/>
    </source>
</evidence>
<dbReference type="InterPro" id="IPR014284">
    <property type="entry name" value="RNA_pol_sigma-70_dom"/>
</dbReference>
<dbReference type="InterPro" id="IPR007627">
    <property type="entry name" value="RNA_pol_sigma70_r2"/>
</dbReference>
<dbReference type="AlphaFoldDB" id="A0A2P2C6P8"/>
<dbReference type="Gene3D" id="1.10.1740.10">
    <property type="match status" value="1"/>
</dbReference>
<dbReference type="PANTHER" id="PTHR43133:SF8">
    <property type="entry name" value="RNA POLYMERASE SIGMA FACTOR HI_1459-RELATED"/>
    <property type="match status" value="1"/>
</dbReference>
<dbReference type="SUPFAM" id="SSF88659">
    <property type="entry name" value="Sigma3 and sigma4 domains of RNA polymerase sigma factors"/>
    <property type="match status" value="1"/>
</dbReference>
<dbReference type="GO" id="GO:0003677">
    <property type="term" value="F:DNA binding"/>
    <property type="evidence" value="ECO:0007669"/>
    <property type="project" value="UniProtKB-KW"/>
</dbReference>
<evidence type="ECO:0000256" key="5">
    <source>
        <dbReference type="ARBA" id="ARBA00023163"/>
    </source>
</evidence>
<dbReference type="Gene3D" id="1.10.10.10">
    <property type="entry name" value="Winged helix-like DNA-binding domain superfamily/Winged helix DNA-binding domain"/>
    <property type="match status" value="1"/>
</dbReference>
<keyword evidence="3" id="KW-0731">Sigma factor</keyword>
<feature type="region of interest" description="Disordered" evidence="6">
    <location>
        <begin position="125"/>
        <end position="145"/>
    </location>
</feature>
<keyword evidence="4" id="KW-0238">DNA-binding</keyword>
<gene>
    <name evidence="8" type="ORF">NOCA1130151</name>
</gene>
<reference evidence="8" key="1">
    <citation type="submission" date="2015-08" db="EMBL/GenBank/DDBJ databases">
        <authorList>
            <person name="Babu N.S."/>
            <person name="Beckwith C.J."/>
            <person name="Beseler K.G."/>
            <person name="Brison A."/>
            <person name="Carone J.V."/>
            <person name="Caskin T.P."/>
            <person name="Diamond M."/>
            <person name="Durham M.E."/>
            <person name="Foxe J.M."/>
            <person name="Go M."/>
            <person name="Henderson B.A."/>
            <person name="Jones I.B."/>
            <person name="McGettigan J.A."/>
            <person name="Micheletti S.J."/>
            <person name="Nasrallah M.E."/>
            <person name="Ortiz D."/>
            <person name="Piller C.R."/>
            <person name="Privatt S.R."/>
            <person name="Schneider S.L."/>
            <person name="Sharp S."/>
            <person name="Smith T.C."/>
            <person name="Stanton J.D."/>
            <person name="Ullery H.E."/>
            <person name="Wilson R.J."/>
            <person name="Serrano M.G."/>
            <person name="Buck G."/>
            <person name="Lee V."/>
            <person name="Wang Y."/>
            <person name="Carvalho R."/>
            <person name="Voegtly L."/>
            <person name="Shi R."/>
            <person name="Duckworth R."/>
            <person name="Johnson A."/>
            <person name="Loviza R."/>
            <person name="Walstead R."/>
            <person name="Shah Z."/>
            <person name="Kiflezghi M."/>
            <person name="Wade K."/>
            <person name="Ball S.L."/>
            <person name="Bradley K.W."/>
            <person name="Asai D.J."/>
            <person name="Bowman C.A."/>
            <person name="Russell D.A."/>
            <person name="Pope W.H."/>
            <person name="Jacobs-Sera D."/>
            <person name="Hendrix R.W."/>
            <person name="Hatfull G.F."/>
        </authorList>
    </citation>
    <scope>NUCLEOTIDE SEQUENCE</scope>
</reference>
<evidence type="ECO:0000256" key="3">
    <source>
        <dbReference type="ARBA" id="ARBA00023082"/>
    </source>
</evidence>
<evidence type="ECO:0000256" key="4">
    <source>
        <dbReference type="ARBA" id="ARBA00023125"/>
    </source>
</evidence>
<name>A0A2P2C6P8_9ZZZZ</name>
<dbReference type="GO" id="GO:0016987">
    <property type="term" value="F:sigma factor activity"/>
    <property type="evidence" value="ECO:0007669"/>
    <property type="project" value="UniProtKB-KW"/>
</dbReference>
<feature type="domain" description="RNA polymerase sigma-70 region 2" evidence="7">
    <location>
        <begin position="56"/>
        <end position="119"/>
    </location>
</feature>
<dbReference type="InterPro" id="IPR013325">
    <property type="entry name" value="RNA_pol_sigma_r2"/>
</dbReference>
<dbReference type="InterPro" id="IPR013324">
    <property type="entry name" value="RNA_pol_sigma_r3/r4-like"/>
</dbReference>
<proteinExistence type="inferred from homology"/>
<evidence type="ECO:0000259" key="7">
    <source>
        <dbReference type="Pfam" id="PF04542"/>
    </source>
</evidence>
<dbReference type="InterPro" id="IPR036388">
    <property type="entry name" value="WH-like_DNA-bd_sf"/>
</dbReference>
<dbReference type="InterPro" id="IPR039425">
    <property type="entry name" value="RNA_pol_sigma-70-like"/>
</dbReference>
<evidence type="ECO:0000313" key="8">
    <source>
        <dbReference type="EMBL" id="CUR57666.1"/>
    </source>
</evidence>
<dbReference type="GO" id="GO:0006352">
    <property type="term" value="P:DNA-templated transcription initiation"/>
    <property type="evidence" value="ECO:0007669"/>
    <property type="project" value="InterPro"/>
</dbReference>
<dbReference type="SUPFAM" id="SSF88946">
    <property type="entry name" value="Sigma2 domain of RNA polymerase sigma factors"/>
    <property type="match status" value="1"/>
</dbReference>
<keyword evidence="5" id="KW-0804">Transcription</keyword>
<dbReference type="PANTHER" id="PTHR43133">
    <property type="entry name" value="RNA POLYMERASE ECF-TYPE SIGMA FACTO"/>
    <property type="match status" value="1"/>
</dbReference>
<dbReference type="Pfam" id="PF04542">
    <property type="entry name" value="Sigma70_r2"/>
    <property type="match status" value="1"/>
</dbReference>
<sequence length="226" mass="24803">MYLQDQPITHPRSTHPAVVDALSRNGESPTSRSCTRDRSAVVNSAREGDPAAWELLLREYAGMLSATARRYRLNDAQAADAVQTTWLRLLEHINDVREPERLPGWLATTARRICLQAAKEADLCGSVDDSHGREPAVSAADDDHAGPEAAVLRDEQVSLVREALAELPERQRHLMELVMSSPAPSYHEIASRLDMPVGSIGPTRARVLAKMRVRLVAMGLDEAALS</sequence>
<organism evidence="8">
    <name type="scientific">metagenome</name>
    <dbReference type="NCBI Taxonomy" id="256318"/>
    <lineage>
        <taxon>unclassified sequences</taxon>
        <taxon>metagenomes</taxon>
    </lineage>
</organism>